<keyword evidence="3" id="KW-1185">Reference proteome</keyword>
<feature type="region of interest" description="Disordered" evidence="1">
    <location>
        <begin position="29"/>
        <end position="78"/>
    </location>
</feature>
<evidence type="ECO:0000256" key="1">
    <source>
        <dbReference type="SAM" id="MobiDB-lite"/>
    </source>
</evidence>
<accession>A0AAW0QBD4</accession>
<sequence length="175" mass="18838">MIRRLKRRCTNQDPSCSFVTSPSLSVSELSTSTVPIPAGRTSRRSTAQGQWLLTTSHIGAEGTASERRSAATQPAPGRRQTNACHAFCFLDPENSVPSLSSSSTAFLRSDSFDGLRNGGPDLATAVTRPKCRRPQQEAAVLGFCAETAPGNRPRYRVATETCVRLLAIRPSTCPD</sequence>
<feature type="compositionally biased region" description="Polar residues" evidence="1">
    <location>
        <begin position="44"/>
        <end position="57"/>
    </location>
</feature>
<gene>
    <name evidence="2" type="ORF">PG999_014423</name>
</gene>
<organism evidence="2 3">
    <name type="scientific">Apiospora kogelbergensis</name>
    <dbReference type="NCBI Taxonomy" id="1337665"/>
    <lineage>
        <taxon>Eukaryota</taxon>
        <taxon>Fungi</taxon>
        <taxon>Dikarya</taxon>
        <taxon>Ascomycota</taxon>
        <taxon>Pezizomycotina</taxon>
        <taxon>Sordariomycetes</taxon>
        <taxon>Xylariomycetidae</taxon>
        <taxon>Amphisphaeriales</taxon>
        <taxon>Apiosporaceae</taxon>
        <taxon>Apiospora</taxon>
    </lineage>
</organism>
<evidence type="ECO:0000313" key="3">
    <source>
        <dbReference type="Proteomes" id="UP001392437"/>
    </source>
</evidence>
<name>A0AAW0QBD4_9PEZI</name>
<reference evidence="2 3" key="1">
    <citation type="submission" date="2023-01" db="EMBL/GenBank/DDBJ databases">
        <title>Analysis of 21 Apiospora genomes using comparative genomics revels a genus with tremendous synthesis potential of carbohydrate active enzymes and secondary metabolites.</title>
        <authorList>
            <person name="Sorensen T."/>
        </authorList>
    </citation>
    <scope>NUCLEOTIDE SEQUENCE [LARGE SCALE GENOMIC DNA]</scope>
    <source>
        <strain evidence="2 3">CBS 117206</strain>
    </source>
</reference>
<dbReference type="AlphaFoldDB" id="A0AAW0QBD4"/>
<proteinExistence type="predicted"/>
<comment type="caution">
    <text evidence="2">The sequence shown here is derived from an EMBL/GenBank/DDBJ whole genome shotgun (WGS) entry which is preliminary data.</text>
</comment>
<protein>
    <submittedName>
        <fullName evidence="2">Uncharacterized protein</fullName>
    </submittedName>
</protein>
<dbReference type="Proteomes" id="UP001392437">
    <property type="component" value="Unassembled WGS sequence"/>
</dbReference>
<dbReference type="EMBL" id="JAQQWP010000012">
    <property type="protein sequence ID" value="KAK8092836.1"/>
    <property type="molecule type" value="Genomic_DNA"/>
</dbReference>
<evidence type="ECO:0000313" key="2">
    <source>
        <dbReference type="EMBL" id="KAK8092836.1"/>
    </source>
</evidence>